<dbReference type="Pfam" id="PF13238">
    <property type="entry name" value="AAA_18"/>
    <property type="match status" value="1"/>
</dbReference>
<protein>
    <recommendedName>
        <fullName evidence="6">Cytidylate kinase</fullName>
        <shortName evidence="6">CK</shortName>
        <ecNumber evidence="6">2.7.4.25</ecNumber>
    </recommendedName>
    <alternativeName>
        <fullName evidence="6">Cytidine monophosphate kinase</fullName>
        <shortName evidence="6">CMP kinase</shortName>
    </alternativeName>
</protein>
<keyword evidence="1 6" id="KW-0963">Cytoplasm</keyword>
<comment type="caution">
    <text evidence="7">The sequence shown here is derived from an EMBL/GenBank/DDBJ whole genome shotgun (WGS) entry which is preliminary data.</text>
</comment>
<dbReference type="Gene3D" id="3.40.50.300">
    <property type="entry name" value="P-loop containing nucleotide triphosphate hydrolases"/>
    <property type="match status" value="1"/>
</dbReference>
<keyword evidence="8" id="KW-1185">Reference proteome</keyword>
<accession>A0A4C2ECV3</accession>
<evidence type="ECO:0000256" key="6">
    <source>
        <dbReference type="HAMAP-Rule" id="MF_00239"/>
    </source>
</evidence>
<dbReference type="OrthoDB" id="31096at2157"/>
<dbReference type="InterPro" id="IPR011892">
    <property type="entry name" value="Cyt_kin_arch"/>
</dbReference>
<comment type="catalytic activity">
    <reaction evidence="6">
        <text>dCMP + ATP = dCDP + ADP</text>
        <dbReference type="Rhea" id="RHEA:25094"/>
        <dbReference type="ChEBI" id="CHEBI:30616"/>
        <dbReference type="ChEBI" id="CHEBI:57566"/>
        <dbReference type="ChEBI" id="CHEBI:58593"/>
        <dbReference type="ChEBI" id="CHEBI:456216"/>
        <dbReference type="EC" id="2.7.4.25"/>
    </reaction>
</comment>
<dbReference type="HAMAP" id="MF_00239">
    <property type="entry name" value="Cytidyl_kinase_type2"/>
    <property type="match status" value="1"/>
</dbReference>
<keyword evidence="2 6" id="KW-0808">Transferase</keyword>
<keyword evidence="5 6" id="KW-0067">ATP-binding</keyword>
<name>A0A4C2ECV3_9EURY</name>
<evidence type="ECO:0000256" key="4">
    <source>
        <dbReference type="ARBA" id="ARBA00022777"/>
    </source>
</evidence>
<comment type="catalytic activity">
    <reaction evidence="6">
        <text>CMP + ATP = CDP + ADP</text>
        <dbReference type="Rhea" id="RHEA:11600"/>
        <dbReference type="ChEBI" id="CHEBI:30616"/>
        <dbReference type="ChEBI" id="CHEBI:58069"/>
        <dbReference type="ChEBI" id="CHEBI:60377"/>
        <dbReference type="ChEBI" id="CHEBI:456216"/>
        <dbReference type="EC" id="2.7.4.25"/>
    </reaction>
</comment>
<dbReference type="EMBL" id="BIXZ01000001">
    <property type="protein sequence ID" value="GCF12094.1"/>
    <property type="molecule type" value="Genomic_DNA"/>
</dbReference>
<dbReference type="GO" id="GO:0005524">
    <property type="term" value="F:ATP binding"/>
    <property type="evidence" value="ECO:0007669"/>
    <property type="project" value="UniProtKB-UniRule"/>
</dbReference>
<dbReference type="EC" id="2.7.4.25" evidence="6"/>
<dbReference type="AlphaFoldDB" id="A0A4C2ECV3"/>
<reference evidence="7 8" key="1">
    <citation type="submission" date="2019-02" db="EMBL/GenBank/DDBJ databases">
        <title>Haloarcula mannanilyticum sp. nov., a mannan degrading haloarchaeon isolated from commercial salt.</title>
        <authorList>
            <person name="Enomoto S."/>
            <person name="Shimane Y."/>
            <person name="Kamekura M."/>
            <person name="Ito T."/>
            <person name="Moriya O."/>
            <person name="Ihara K."/>
            <person name="Takahashi-Ando N."/>
            <person name="Fukushima Y."/>
            <person name="Yoshida Y."/>
            <person name="Usama R."/>
            <person name="Takai K."/>
            <person name="Minegishi H."/>
        </authorList>
    </citation>
    <scope>NUCLEOTIDE SEQUENCE [LARGE SCALE GENOMIC DNA]</scope>
    <source>
        <strain evidence="7 8">MD130-1</strain>
    </source>
</reference>
<dbReference type="SUPFAM" id="SSF52540">
    <property type="entry name" value="P-loop containing nucleoside triphosphate hydrolases"/>
    <property type="match status" value="1"/>
</dbReference>
<evidence type="ECO:0000313" key="7">
    <source>
        <dbReference type="EMBL" id="GCF12094.1"/>
    </source>
</evidence>
<proteinExistence type="inferred from homology"/>
<feature type="binding site" evidence="6">
    <location>
        <begin position="21"/>
        <end position="29"/>
    </location>
    <ligand>
        <name>ATP</name>
        <dbReference type="ChEBI" id="CHEBI:30616"/>
    </ligand>
</feature>
<gene>
    <name evidence="6" type="primary">cmk</name>
    <name evidence="7" type="ORF">Harman_00290</name>
</gene>
<keyword evidence="3 6" id="KW-0547">Nucleotide-binding</keyword>
<keyword evidence="4 6" id="KW-0418">Kinase</keyword>
<evidence type="ECO:0000313" key="8">
    <source>
        <dbReference type="Proteomes" id="UP000304382"/>
    </source>
</evidence>
<dbReference type="RefSeq" id="WP_137681818.1">
    <property type="nucleotide sequence ID" value="NZ_BIXZ01000001.1"/>
</dbReference>
<dbReference type="GO" id="GO:0005737">
    <property type="term" value="C:cytoplasm"/>
    <property type="evidence" value="ECO:0007669"/>
    <property type="project" value="UniProtKB-SubCell"/>
</dbReference>
<dbReference type="InterPro" id="IPR027417">
    <property type="entry name" value="P-loop_NTPase"/>
</dbReference>
<dbReference type="NCBIfam" id="TIGR02173">
    <property type="entry name" value="cyt_kin_arch"/>
    <property type="match status" value="1"/>
</dbReference>
<comment type="similarity">
    <text evidence="6">Belongs to the cytidylate kinase family. Type 2 subfamily.</text>
</comment>
<dbReference type="GO" id="GO:0036430">
    <property type="term" value="F:CMP kinase activity"/>
    <property type="evidence" value="ECO:0007669"/>
    <property type="project" value="RHEA"/>
</dbReference>
<dbReference type="Proteomes" id="UP000304382">
    <property type="component" value="Unassembled WGS sequence"/>
</dbReference>
<dbReference type="GO" id="GO:0036431">
    <property type="term" value="F:dCMP kinase activity"/>
    <property type="evidence" value="ECO:0007669"/>
    <property type="project" value="RHEA"/>
</dbReference>
<sequence>MNETATEIPLIDTNLFITVSGPPGCGATTLCNRLSESMDCPYVSGGDIFREIAENRDMTLTQLSAAAQESDEIDRALDRRLREIAEEWGMANKPFILESRLAGRIAGDRADLRIYLDAPEEVRKERVENRAETKAEMGVREVGEAGRYQSYYEVDVDDLAFYDLHLNTARWSQKGVFELVRAAIEQYDAEADEGAFETAPLEIEQ</sequence>
<dbReference type="GO" id="GO:0006220">
    <property type="term" value="P:pyrimidine nucleotide metabolic process"/>
    <property type="evidence" value="ECO:0007669"/>
    <property type="project" value="UniProtKB-UniRule"/>
</dbReference>
<evidence type="ECO:0000256" key="1">
    <source>
        <dbReference type="ARBA" id="ARBA00022490"/>
    </source>
</evidence>
<organism evidence="7 8">
    <name type="scientific">Haloarcula mannanilytica</name>
    <dbReference type="NCBI Taxonomy" id="2509225"/>
    <lineage>
        <taxon>Archaea</taxon>
        <taxon>Methanobacteriati</taxon>
        <taxon>Methanobacteriota</taxon>
        <taxon>Stenosarchaea group</taxon>
        <taxon>Halobacteria</taxon>
        <taxon>Halobacteriales</taxon>
        <taxon>Haloarculaceae</taxon>
        <taxon>Haloarcula</taxon>
    </lineage>
</organism>
<comment type="subcellular location">
    <subcellularLocation>
        <location evidence="6">Cytoplasm</location>
    </subcellularLocation>
</comment>
<evidence type="ECO:0000256" key="2">
    <source>
        <dbReference type="ARBA" id="ARBA00022679"/>
    </source>
</evidence>
<evidence type="ECO:0000256" key="3">
    <source>
        <dbReference type="ARBA" id="ARBA00022741"/>
    </source>
</evidence>
<evidence type="ECO:0000256" key="5">
    <source>
        <dbReference type="ARBA" id="ARBA00022840"/>
    </source>
</evidence>